<accession>A0A9P5DRC3</accession>
<dbReference type="Pfam" id="PF12796">
    <property type="entry name" value="Ank_2"/>
    <property type="match status" value="1"/>
</dbReference>
<name>A0A9P5DRC3_9HYPO</name>
<evidence type="ECO:0000259" key="5">
    <source>
        <dbReference type="PROSITE" id="PS50011"/>
    </source>
</evidence>
<dbReference type="GO" id="GO:0004672">
    <property type="term" value="F:protein kinase activity"/>
    <property type="evidence" value="ECO:0007669"/>
    <property type="project" value="InterPro"/>
</dbReference>
<evidence type="ECO:0000256" key="4">
    <source>
        <dbReference type="SAM" id="MobiDB-lite"/>
    </source>
</evidence>
<keyword evidence="7" id="KW-1185">Reference proteome</keyword>
<evidence type="ECO:0000256" key="2">
    <source>
        <dbReference type="ARBA" id="ARBA00023043"/>
    </source>
</evidence>
<dbReference type="EMBL" id="PVQB02001278">
    <property type="protein sequence ID" value="KAF4331964.1"/>
    <property type="molecule type" value="Genomic_DNA"/>
</dbReference>
<dbReference type="PROSITE" id="PS00108">
    <property type="entry name" value="PROTEIN_KINASE_ST"/>
    <property type="match status" value="1"/>
</dbReference>
<dbReference type="Proteomes" id="UP000730481">
    <property type="component" value="Unassembled WGS sequence"/>
</dbReference>
<dbReference type="InterPro" id="IPR050745">
    <property type="entry name" value="Multifunctional_regulatory"/>
</dbReference>
<organism evidence="6 7">
    <name type="scientific">Fusarium beomiforme</name>
    <dbReference type="NCBI Taxonomy" id="44412"/>
    <lineage>
        <taxon>Eukaryota</taxon>
        <taxon>Fungi</taxon>
        <taxon>Dikarya</taxon>
        <taxon>Ascomycota</taxon>
        <taxon>Pezizomycotina</taxon>
        <taxon>Sordariomycetes</taxon>
        <taxon>Hypocreomycetidae</taxon>
        <taxon>Hypocreales</taxon>
        <taxon>Nectriaceae</taxon>
        <taxon>Fusarium</taxon>
        <taxon>Fusarium burgessii species complex</taxon>
    </lineage>
</organism>
<evidence type="ECO:0000313" key="6">
    <source>
        <dbReference type="EMBL" id="KAF4331964.1"/>
    </source>
</evidence>
<feature type="repeat" description="ANK" evidence="3">
    <location>
        <begin position="1106"/>
        <end position="1132"/>
    </location>
</feature>
<dbReference type="InterPro" id="IPR000719">
    <property type="entry name" value="Prot_kinase_dom"/>
</dbReference>
<dbReference type="SUPFAM" id="SSF56112">
    <property type="entry name" value="Protein kinase-like (PK-like)"/>
    <property type="match status" value="1"/>
</dbReference>
<feature type="region of interest" description="Disordered" evidence="4">
    <location>
        <begin position="87"/>
        <end position="118"/>
    </location>
</feature>
<keyword evidence="1" id="KW-0677">Repeat</keyword>
<dbReference type="Gene3D" id="1.25.40.20">
    <property type="entry name" value="Ankyrin repeat-containing domain"/>
    <property type="match status" value="1"/>
</dbReference>
<dbReference type="InterPro" id="IPR036770">
    <property type="entry name" value="Ankyrin_rpt-contain_sf"/>
</dbReference>
<sequence length="1302" mass="147090">MESDGSTDFSKLLLKTIEQENISKGKQDHANYDVACPDAANKNIARSAFEQQMYQLLSQNNNKLPLRQARSQMEDGPIMKSFGVDMTSSSEVDARDPGNQRQQVEGNAEKDTHDTAKDDGHELEHYYNFLCEVSSLGTIKFVAQCTIKKTRLSPYGIGASMTVYPGLWSEKMDNGSTTKEIVAIKYCNITPPQGASSLRDCRNQISSRLKSVLYELKVMSNGDTRHGDIFPEVYAMSWEDCRTPAGITIYQPILIVEPAIATLEEYICNGWPPSVVRHEAEKRFIVALHSAISYLHAHCNIVHGDLKPGNILIFLNRYSGEVHAKLSDFGLAFSIYDSERIIARRENWRPLGTRYWSAPEMCLQSMSNFESLTTPYVADYYSFGLIVWFILFGYPVSESGQGVNKGDEDRFMAMKGSWGTEVQDYFEQAVSRRWRWKASDSVVRFLKKEKHLETRKKLMSVLIKVKQIQEQEWDEDKRTWTSTKSQLHHAYRGLVRMALSRTEDQRIYPCALPTSAIFEQSVAEIVSANHICGDLDYPVLDSNYSPYAARRRTEKLSSNFYLQQASKEAALRLDNRLEMTDKDMPQLKKAKARLRVLRYNAVNSIPKTLGQELLKMLVSRASDEMRPQEERVRYMNSIQSLVTQFPSGVDAKHWERQMIELGPSIHRLRHVYKQGVLRNDPVDKDLATAWILDGLSSSMTEQVDPKVQKTLNGIRHDLAERPAQVALTDWISEIGIRYTQRPTYPDIHKNPVFKCIIEGNLPELHHHLAKSKIRPSKLRYKHYNLLNFAIINRQPRICRYLCLEHNFEFDNENGGNEALEDCISDPQATILTEFDSITALLHERWLSTTPRDIDKKPLNLIIQLLYPPKLAILVQRGTTMAIELVHSFVSNPLGMDVDMMQLSWIEKFQGQDSLNPLLNALKTRRFTPFLRLLQRGHPHRALFSPNSVVFGSPILFHAIVALAPFFVAALLAYGADAKTSVDIGRINSTALQILCSEDDLEGYKKSLRRRLEFHEKCGFNELIIKRDRAEVASAEQDAASQKILIADLLISHGADLNAQSMIEEQVGEYTITVGSETPLSLAIESDNTELACFLIRKGADLTIRSMGMTPLHEAIGHDRLEIVRCLLEQGASTKDILDGLSPLAYAAGLARLEIFRFLLEAGSDLTFSPHNYGILFYQILQMSSEMCSDQEAAHIAHLSTPEERRKLRPVLAEHLKKMAPADLRVLMQLESENGAIGIHHAAMWITGRNKGDSELLSIILGNTENLLATIRTGQNAGVLATTFGNISFLAAWNTAVLSSSSI</sequence>
<dbReference type="SUPFAM" id="SSF48403">
    <property type="entry name" value="Ankyrin repeat"/>
    <property type="match status" value="1"/>
</dbReference>
<dbReference type="PROSITE" id="PS50297">
    <property type="entry name" value="ANK_REP_REGION"/>
    <property type="match status" value="3"/>
</dbReference>
<dbReference type="InterPro" id="IPR008271">
    <property type="entry name" value="Ser/Thr_kinase_AS"/>
</dbReference>
<protein>
    <submittedName>
        <fullName evidence="6">Serine threonine kinase</fullName>
    </submittedName>
</protein>
<keyword evidence="6" id="KW-0418">Kinase</keyword>
<keyword evidence="2 3" id="KW-0040">ANK repeat</keyword>
<dbReference type="PROSITE" id="PS50088">
    <property type="entry name" value="ANK_REPEAT"/>
    <property type="match status" value="3"/>
</dbReference>
<proteinExistence type="predicted"/>
<evidence type="ECO:0000313" key="7">
    <source>
        <dbReference type="Proteomes" id="UP000730481"/>
    </source>
</evidence>
<dbReference type="PANTHER" id="PTHR24189">
    <property type="entry name" value="MYOTROPHIN"/>
    <property type="match status" value="1"/>
</dbReference>
<dbReference type="Pfam" id="PF00069">
    <property type="entry name" value="Pkinase"/>
    <property type="match status" value="1"/>
</dbReference>
<dbReference type="SMART" id="SM00248">
    <property type="entry name" value="ANK"/>
    <property type="match status" value="6"/>
</dbReference>
<keyword evidence="6" id="KW-0808">Transferase</keyword>
<dbReference type="PROSITE" id="PS50011">
    <property type="entry name" value="PROTEIN_KINASE_DOM"/>
    <property type="match status" value="1"/>
</dbReference>
<dbReference type="InterPro" id="IPR002110">
    <property type="entry name" value="Ankyrin_rpt"/>
</dbReference>
<gene>
    <name evidence="6" type="ORF">FBEOM_14249</name>
</gene>
<feature type="repeat" description="ANK" evidence="3">
    <location>
        <begin position="1074"/>
        <end position="1106"/>
    </location>
</feature>
<evidence type="ECO:0000256" key="3">
    <source>
        <dbReference type="PROSITE-ProRule" id="PRU00023"/>
    </source>
</evidence>
<reference evidence="6" key="2">
    <citation type="submission" date="2020-02" db="EMBL/GenBank/DDBJ databases">
        <title>Identification and distribution of gene clusters putatively required for synthesis of sphingolipid metabolism inhibitors in phylogenetically diverse species of the filamentous fungus Fusarium.</title>
        <authorList>
            <person name="Kim H.-S."/>
            <person name="Busman M."/>
            <person name="Brown D.W."/>
            <person name="Divon H."/>
            <person name="Uhlig S."/>
            <person name="Proctor R.H."/>
        </authorList>
    </citation>
    <scope>NUCLEOTIDE SEQUENCE</scope>
    <source>
        <strain evidence="6">NRRL 25174</strain>
    </source>
</reference>
<reference evidence="6" key="1">
    <citation type="journal article" date="2017" name="Mycologia">
        <title>Fusarium algeriense, sp. nov., a novel toxigenic crown rot pathogen of durum wheat from Algeria is nested in the Fusarium burgessii species complex.</title>
        <authorList>
            <person name="Laraba I."/>
            <person name="Keddad A."/>
            <person name="Boureghda H."/>
            <person name="Abdallah N."/>
            <person name="Vaughan M.M."/>
            <person name="Proctor R.H."/>
            <person name="Busman M."/>
            <person name="O'Donnell K."/>
        </authorList>
    </citation>
    <scope>NUCLEOTIDE SEQUENCE</scope>
    <source>
        <strain evidence="6">NRRL 25174</strain>
    </source>
</reference>
<dbReference type="InterPro" id="IPR011009">
    <property type="entry name" value="Kinase-like_dom_sf"/>
</dbReference>
<feature type="compositionally biased region" description="Basic and acidic residues" evidence="4">
    <location>
        <begin position="107"/>
        <end position="118"/>
    </location>
</feature>
<dbReference type="PANTHER" id="PTHR24189:SF50">
    <property type="entry name" value="ANKYRIN REPEAT AND SOCS BOX PROTEIN 2"/>
    <property type="match status" value="1"/>
</dbReference>
<dbReference type="OrthoDB" id="5100208at2759"/>
<feature type="repeat" description="ANK" evidence="3">
    <location>
        <begin position="1138"/>
        <end position="1170"/>
    </location>
</feature>
<dbReference type="SMART" id="SM00220">
    <property type="entry name" value="S_TKc"/>
    <property type="match status" value="1"/>
</dbReference>
<comment type="caution">
    <text evidence="6">The sequence shown here is derived from an EMBL/GenBank/DDBJ whole genome shotgun (WGS) entry which is preliminary data.</text>
</comment>
<dbReference type="Gene3D" id="1.10.510.10">
    <property type="entry name" value="Transferase(Phosphotransferase) domain 1"/>
    <property type="match status" value="1"/>
</dbReference>
<feature type="domain" description="Protein kinase" evidence="5">
    <location>
        <begin position="149"/>
        <end position="518"/>
    </location>
</feature>
<evidence type="ECO:0000256" key="1">
    <source>
        <dbReference type="ARBA" id="ARBA00022737"/>
    </source>
</evidence>
<dbReference type="GO" id="GO:0005524">
    <property type="term" value="F:ATP binding"/>
    <property type="evidence" value="ECO:0007669"/>
    <property type="project" value="InterPro"/>
</dbReference>